<comment type="caution">
    <text evidence="2">The sequence shown here is derived from an EMBL/GenBank/DDBJ whole genome shotgun (WGS) entry which is preliminary data.</text>
</comment>
<evidence type="ECO:0000313" key="3">
    <source>
        <dbReference type="Proteomes" id="UP000541426"/>
    </source>
</evidence>
<feature type="chain" id="PRO_5031082915" evidence="1">
    <location>
        <begin position="24"/>
        <end position="229"/>
    </location>
</feature>
<accession>A0A7W6DVG7</accession>
<sequence>MSEAMRHLSIAGLLALMPLCAQAADVFQAPAGCETFLTVQMKECRVEHHYSCAASGSDQWRAVYVEQGPIFISRIDAQAQWLSSIDIASGRETVTVMPVKDPSDVTALIETGQDAFDFQQRRADGSVERVFGEDRIVERNVLLDGELLHRTVFEVTYQRADGSEIGTYSGSEYVSDTHQRFFAGRGTSVFDGVSSSFDRTPQEFIYPGEPGFASVTPVYDCGMMMSALR</sequence>
<evidence type="ECO:0000256" key="1">
    <source>
        <dbReference type="SAM" id="SignalP"/>
    </source>
</evidence>
<keyword evidence="1" id="KW-0732">Signal</keyword>
<reference evidence="2 3" key="1">
    <citation type="submission" date="2020-08" db="EMBL/GenBank/DDBJ databases">
        <title>Genomic Encyclopedia of Type Strains, Phase IV (KMG-IV): sequencing the most valuable type-strain genomes for metagenomic binning, comparative biology and taxonomic classification.</title>
        <authorList>
            <person name="Goeker M."/>
        </authorList>
    </citation>
    <scope>NUCLEOTIDE SEQUENCE [LARGE SCALE GENOMIC DNA]</scope>
    <source>
        <strain evidence="2 3">DSM 102235</strain>
    </source>
</reference>
<protein>
    <submittedName>
        <fullName evidence="2">Uncharacterized protein</fullName>
    </submittedName>
</protein>
<dbReference type="AlphaFoldDB" id="A0A7W6DVG7"/>
<dbReference type="Proteomes" id="UP000541426">
    <property type="component" value="Unassembled WGS sequence"/>
</dbReference>
<keyword evidence="3" id="KW-1185">Reference proteome</keyword>
<feature type="signal peptide" evidence="1">
    <location>
        <begin position="1"/>
        <end position="23"/>
    </location>
</feature>
<gene>
    <name evidence="2" type="ORF">GGQ68_003207</name>
</gene>
<name>A0A7W6DVG7_9RHOB</name>
<dbReference type="EMBL" id="JACIEJ010000008">
    <property type="protein sequence ID" value="MBB3986863.1"/>
    <property type="molecule type" value="Genomic_DNA"/>
</dbReference>
<evidence type="ECO:0000313" key="2">
    <source>
        <dbReference type="EMBL" id="MBB3986863.1"/>
    </source>
</evidence>
<dbReference type="RefSeq" id="WP_183967593.1">
    <property type="nucleotide sequence ID" value="NZ_BAABBZ010000019.1"/>
</dbReference>
<proteinExistence type="predicted"/>
<organism evidence="2 3">
    <name type="scientific">Sagittula marina</name>
    <dbReference type="NCBI Taxonomy" id="943940"/>
    <lineage>
        <taxon>Bacteria</taxon>
        <taxon>Pseudomonadati</taxon>
        <taxon>Pseudomonadota</taxon>
        <taxon>Alphaproteobacteria</taxon>
        <taxon>Rhodobacterales</taxon>
        <taxon>Roseobacteraceae</taxon>
        <taxon>Sagittula</taxon>
    </lineage>
</organism>